<protein>
    <submittedName>
        <fullName evidence="2">Uncharacterized protein</fullName>
    </submittedName>
</protein>
<keyword evidence="1" id="KW-1133">Transmembrane helix</keyword>
<name>A0ABP0WMU2_9BRYO</name>
<keyword evidence="1" id="KW-0812">Transmembrane</keyword>
<proteinExistence type="predicted"/>
<gene>
    <name evidence="2" type="ORF">CSSPJE1EN1_LOCUS13684</name>
</gene>
<evidence type="ECO:0000256" key="1">
    <source>
        <dbReference type="SAM" id="Phobius"/>
    </source>
</evidence>
<feature type="transmembrane region" description="Helical" evidence="1">
    <location>
        <begin position="69"/>
        <end position="87"/>
    </location>
</feature>
<dbReference type="Proteomes" id="UP001497444">
    <property type="component" value="Chromosome 2"/>
</dbReference>
<keyword evidence="1" id="KW-0472">Membrane</keyword>
<dbReference type="EMBL" id="OZ020097">
    <property type="protein sequence ID" value="CAK9268206.1"/>
    <property type="molecule type" value="Genomic_DNA"/>
</dbReference>
<organism evidence="2 3">
    <name type="scientific">Sphagnum jensenii</name>
    <dbReference type="NCBI Taxonomy" id="128206"/>
    <lineage>
        <taxon>Eukaryota</taxon>
        <taxon>Viridiplantae</taxon>
        <taxon>Streptophyta</taxon>
        <taxon>Embryophyta</taxon>
        <taxon>Bryophyta</taxon>
        <taxon>Sphagnophytina</taxon>
        <taxon>Sphagnopsida</taxon>
        <taxon>Sphagnales</taxon>
        <taxon>Sphagnaceae</taxon>
        <taxon>Sphagnum</taxon>
    </lineage>
</organism>
<reference evidence="2 3" key="1">
    <citation type="submission" date="2024-02" db="EMBL/GenBank/DDBJ databases">
        <authorList>
            <consortium name="ELIXIR-Norway"/>
            <consortium name="Elixir Norway"/>
        </authorList>
    </citation>
    <scope>NUCLEOTIDE SEQUENCE [LARGE SCALE GENOMIC DNA]</scope>
</reference>
<evidence type="ECO:0000313" key="2">
    <source>
        <dbReference type="EMBL" id="CAK9268206.1"/>
    </source>
</evidence>
<evidence type="ECO:0000313" key="3">
    <source>
        <dbReference type="Proteomes" id="UP001497444"/>
    </source>
</evidence>
<accession>A0ABP0WMU2</accession>
<keyword evidence="3" id="KW-1185">Reference proteome</keyword>
<sequence length="193" mass="22096">MTMWSLHLIAFKHTPDVPWSSGMMPSAMKPPRPPSKNKTVPMVTVIRNGNYFRDEKGDKAWWMCNVEQAVHLVPVVLLACLLILYICSSAQFHEYKMLGDKMNQNVVEATMMTERHLQQAGSSKSQAEEQQTLSMQSLENISTELQHHPSDLPVNPLMLRGVGHCNRCWNQLTKTKQEMSPASCRFCWNHQRS</sequence>